<evidence type="ECO:0000313" key="5">
    <source>
        <dbReference type="Proteomes" id="UP000308196"/>
    </source>
</evidence>
<feature type="transmembrane region" description="Helical" evidence="2">
    <location>
        <begin position="88"/>
        <end position="107"/>
    </location>
</feature>
<dbReference type="CDD" id="cd05237">
    <property type="entry name" value="UDP_invert_4-6DH_SDR_e"/>
    <property type="match status" value="1"/>
</dbReference>
<dbReference type="PANTHER" id="PTHR43318">
    <property type="entry name" value="UDP-N-ACETYLGLUCOSAMINE 4,6-DEHYDRATASE"/>
    <property type="match status" value="1"/>
</dbReference>
<accession>A0A4U9UXD9</accession>
<keyword evidence="4" id="KW-0413">Isomerase</keyword>
<dbReference type="InterPro" id="IPR036291">
    <property type="entry name" value="NAD(P)-bd_dom_sf"/>
</dbReference>
<keyword evidence="2" id="KW-1133">Transmembrane helix</keyword>
<feature type="transmembrane region" description="Helical" evidence="2">
    <location>
        <begin position="20"/>
        <end position="42"/>
    </location>
</feature>
<dbReference type="Pfam" id="PF02719">
    <property type="entry name" value="Polysacc_synt_2"/>
    <property type="match status" value="1"/>
</dbReference>
<keyword evidence="2" id="KW-0812">Transmembrane</keyword>
<dbReference type="PANTHER" id="PTHR43318:SF1">
    <property type="entry name" value="POLYSACCHARIDE BIOSYNTHESIS PROTEIN EPSC-RELATED"/>
    <property type="match status" value="1"/>
</dbReference>
<dbReference type="AlphaFoldDB" id="A0A4U9UXD9"/>
<reference evidence="4 5" key="1">
    <citation type="submission" date="2019-05" db="EMBL/GenBank/DDBJ databases">
        <authorList>
            <consortium name="Pathogen Informatics"/>
        </authorList>
    </citation>
    <scope>NUCLEOTIDE SEQUENCE [LARGE SCALE GENOMIC DNA]</scope>
    <source>
        <strain evidence="4 5">NCTC11429</strain>
    </source>
</reference>
<dbReference type="Gene3D" id="3.40.50.720">
    <property type="entry name" value="NAD(P)-binding Rossmann-like Domain"/>
    <property type="match status" value="2"/>
</dbReference>
<keyword evidence="2" id="KW-0472">Membrane</keyword>
<dbReference type="InterPro" id="IPR003869">
    <property type="entry name" value="Polysac_CapD-like"/>
</dbReference>
<dbReference type="EMBL" id="LR590484">
    <property type="protein sequence ID" value="VTR34874.1"/>
    <property type="molecule type" value="Genomic_DNA"/>
</dbReference>
<feature type="transmembrane region" description="Helical" evidence="2">
    <location>
        <begin position="48"/>
        <end position="67"/>
    </location>
</feature>
<evidence type="ECO:0000256" key="2">
    <source>
        <dbReference type="SAM" id="Phobius"/>
    </source>
</evidence>
<protein>
    <submittedName>
        <fullName evidence="4">UDP-glucose 4-epimerase</fullName>
        <ecNumber evidence="4">5.1.3.2</ecNumber>
    </submittedName>
</protein>
<dbReference type="SUPFAM" id="SSF53335">
    <property type="entry name" value="S-adenosyl-L-methionine-dependent methyltransferases"/>
    <property type="match status" value="1"/>
</dbReference>
<dbReference type="GO" id="GO:0003978">
    <property type="term" value="F:UDP-glucose 4-epimerase activity"/>
    <property type="evidence" value="ECO:0007669"/>
    <property type="project" value="UniProtKB-EC"/>
</dbReference>
<feature type="transmembrane region" description="Helical" evidence="2">
    <location>
        <begin position="127"/>
        <end position="144"/>
    </location>
</feature>
<dbReference type="KEGG" id="stha:NCTC11429_01407"/>
<proteinExistence type="inferred from homology"/>
<sequence length="646" mass="73095">MKRFENTTMFGFLLKDGPRWVVLSIDLLLCWISFVFSYFFVLKHRGVISIRLMLLESLIVSCIYFSVFLGFKPYQSIVRRTGLRDLKLIGNCVAISFIFTILLSYLWEFIASQDLEEKYYFSQTQLLFHALMTGIAMASVRLFYKTVYHSFFWNNRQNAIPVILFGAGNMGHNTYNLLQLGSRNRYKVVAILDDNPKRIGRYIQGVRIRSLNELNMKLLERVGGAQELVIAIDTTTPERLKNISAKAELLPIKIKIIPNSAALLEGRVATQQIRSLKVSDLLGRKAIELNNPVIKQALSDKVVLVTGGAGSIGSELVRQIGSMSCKLVVLDQAESALYDIQQELRDSPYFNDFTFIVGDIRDRDFMEVIFQQYRPQLIFHAAAYKHVPLMEANPYEAVWTNVCGSYNLALLADKYQVEKFVMVSTDKAVNPTNVMGATKRVAEIAVCAVNQTSNTSFIVTRFGNVLGSNGSVIPLFEKQIDKGGPITITHPDITRFFMTIPEACQLVQEAGIMGNGGEIYVFDMGESVKIMDLAKQMIRLKGLSYPEDIDIKIVGLRPGEKIYEELLASDENTEKTHHEKIMIAKVNTKDVEQKRLKIDELCQLVQRANPEKNKMEIVALMKAIVPEFRSQNSIFESLDPLKEPLN</sequence>
<dbReference type="InterPro" id="IPR051203">
    <property type="entry name" value="Polysaccharide_Synthase-Rel"/>
</dbReference>
<gene>
    <name evidence="4" type="primary">capD_4</name>
    <name evidence="4" type="ORF">NCTC11429_01407</name>
</gene>
<feature type="domain" description="Polysaccharide biosynthesis protein CapD-like" evidence="3">
    <location>
        <begin position="303"/>
        <end position="585"/>
    </location>
</feature>
<comment type="similarity">
    <text evidence="1">Belongs to the polysaccharide synthase family.</text>
</comment>
<dbReference type="Pfam" id="PF13727">
    <property type="entry name" value="CoA_binding_3"/>
    <property type="match status" value="1"/>
</dbReference>
<dbReference type="SUPFAM" id="SSF51735">
    <property type="entry name" value="NAD(P)-binding Rossmann-fold domains"/>
    <property type="match status" value="1"/>
</dbReference>
<dbReference type="EC" id="5.1.3.2" evidence="4"/>
<evidence type="ECO:0000259" key="3">
    <source>
        <dbReference type="Pfam" id="PF02719"/>
    </source>
</evidence>
<organism evidence="4 5">
    <name type="scientific">Sphingobacterium thalpophilum</name>
    <dbReference type="NCBI Taxonomy" id="259"/>
    <lineage>
        <taxon>Bacteria</taxon>
        <taxon>Pseudomonadati</taxon>
        <taxon>Bacteroidota</taxon>
        <taxon>Sphingobacteriia</taxon>
        <taxon>Sphingobacteriales</taxon>
        <taxon>Sphingobacteriaceae</taxon>
        <taxon>Sphingobacterium</taxon>
    </lineage>
</organism>
<evidence type="ECO:0000256" key="1">
    <source>
        <dbReference type="ARBA" id="ARBA00007430"/>
    </source>
</evidence>
<dbReference type="Proteomes" id="UP000308196">
    <property type="component" value="Chromosome"/>
</dbReference>
<dbReference type="STRING" id="1123265.GCA_000686625_01844"/>
<dbReference type="GeneID" id="78462175"/>
<name>A0A4U9UXD9_9SPHI</name>
<dbReference type="InterPro" id="IPR029063">
    <property type="entry name" value="SAM-dependent_MTases_sf"/>
</dbReference>
<evidence type="ECO:0000313" key="4">
    <source>
        <dbReference type="EMBL" id="VTR34874.1"/>
    </source>
</evidence>
<dbReference type="RefSeq" id="WP_232048646.1">
    <property type="nucleotide sequence ID" value="NZ_LR590484.1"/>
</dbReference>